<sequence>MNNYQPYFNTGELIAKHLRGELTATENEQLEQWLQSDPHNRELFNKLSDSVLINSELEIYAASEKEKAWENIVAKTGYKATSKKRNLKQLIPYAAAVVLLAAVGITAGKYFLKKEERKTRAMAMQPADLLPGSNKAILKLADGSEIALDDTRKGKIARQQNVLIAKTQNGQIVYQTDDSQELIKNITQYNAIITPRGGQYEVVLPDGTKVWLNSASSLKYPTTFTGADRRVELSGEAYFEVAKNAAKPFFVKTGTQTVEVLGTHFNINSYTDEKAVKTTLLEGSVRVSSNTSKSVVKIIPGEQAVNGASGINIIHDADIDEAMAWKNGKFLFRNTDLQTIMRQLSRWYDVDVEYQGTVAERHYRGRISRNVPVSQVFEILKTSGLNFTINGRKIIVKS</sequence>
<feature type="domain" description="Protein FecR C-terminal" evidence="3">
    <location>
        <begin position="329"/>
        <end position="396"/>
    </location>
</feature>
<dbReference type="InterPro" id="IPR006860">
    <property type="entry name" value="FecR"/>
</dbReference>
<evidence type="ECO:0000259" key="2">
    <source>
        <dbReference type="Pfam" id="PF04773"/>
    </source>
</evidence>
<feature type="transmembrane region" description="Helical" evidence="1">
    <location>
        <begin position="90"/>
        <end position="112"/>
    </location>
</feature>
<accession>A0A562U274</accession>
<protein>
    <submittedName>
        <fullName evidence="4">FecR family protein</fullName>
    </submittedName>
</protein>
<dbReference type="Proteomes" id="UP000317010">
    <property type="component" value="Unassembled WGS sequence"/>
</dbReference>
<proteinExistence type="predicted"/>
<evidence type="ECO:0000313" key="5">
    <source>
        <dbReference type="Proteomes" id="UP000317010"/>
    </source>
</evidence>
<dbReference type="OrthoDB" id="1099963at2"/>
<keyword evidence="1" id="KW-0472">Membrane</keyword>
<dbReference type="Pfam" id="PF04773">
    <property type="entry name" value="FecR"/>
    <property type="match status" value="1"/>
</dbReference>
<dbReference type="InterPro" id="IPR032508">
    <property type="entry name" value="FecR_C"/>
</dbReference>
<dbReference type="PANTHER" id="PTHR30273">
    <property type="entry name" value="PERIPLASMIC SIGNAL SENSOR AND SIGMA FACTOR ACTIVATOR FECR-RELATED"/>
    <property type="match status" value="1"/>
</dbReference>
<dbReference type="RefSeq" id="WP_144912503.1">
    <property type="nucleotide sequence ID" value="NZ_VLLI01000006.1"/>
</dbReference>
<dbReference type="AlphaFoldDB" id="A0A562U274"/>
<dbReference type="FunFam" id="2.60.120.1440:FF:000001">
    <property type="entry name" value="Putative anti-sigma factor"/>
    <property type="match status" value="1"/>
</dbReference>
<dbReference type="Gene3D" id="2.60.120.1440">
    <property type="match status" value="1"/>
</dbReference>
<keyword evidence="1" id="KW-0812">Transmembrane</keyword>
<dbReference type="GO" id="GO:0016989">
    <property type="term" value="F:sigma factor antagonist activity"/>
    <property type="evidence" value="ECO:0007669"/>
    <property type="project" value="TreeGrafter"/>
</dbReference>
<dbReference type="EMBL" id="VLLI01000006">
    <property type="protein sequence ID" value="TWI99813.1"/>
    <property type="molecule type" value="Genomic_DNA"/>
</dbReference>
<feature type="domain" description="FecR protein" evidence="2">
    <location>
        <begin position="192"/>
        <end position="286"/>
    </location>
</feature>
<dbReference type="Pfam" id="PF16344">
    <property type="entry name" value="FecR_C"/>
    <property type="match status" value="1"/>
</dbReference>
<evidence type="ECO:0000259" key="3">
    <source>
        <dbReference type="Pfam" id="PF16344"/>
    </source>
</evidence>
<name>A0A562U274_9SPHI</name>
<evidence type="ECO:0000256" key="1">
    <source>
        <dbReference type="SAM" id="Phobius"/>
    </source>
</evidence>
<reference evidence="4 5" key="1">
    <citation type="submission" date="2019-07" db="EMBL/GenBank/DDBJ databases">
        <title>Genomic Encyclopedia of Archaeal and Bacterial Type Strains, Phase II (KMG-II): from individual species to whole genera.</title>
        <authorList>
            <person name="Goeker M."/>
        </authorList>
    </citation>
    <scope>NUCLEOTIDE SEQUENCE [LARGE SCALE GENOMIC DNA]</scope>
    <source>
        <strain evidence="4 5">ATCC BAA-1854</strain>
    </source>
</reference>
<keyword evidence="5" id="KW-1185">Reference proteome</keyword>
<dbReference type="PANTHER" id="PTHR30273:SF2">
    <property type="entry name" value="PROTEIN FECR"/>
    <property type="match status" value="1"/>
</dbReference>
<gene>
    <name evidence="4" type="ORF">JN11_02228</name>
</gene>
<evidence type="ECO:0000313" key="4">
    <source>
        <dbReference type="EMBL" id="TWI99813.1"/>
    </source>
</evidence>
<comment type="caution">
    <text evidence="4">The sequence shown here is derived from an EMBL/GenBank/DDBJ whole genome shotgun (WGS) entry which is preliminary data.</text>
</comment>
<dbReference type="Gene3D" id="3.55.50.30">
    <property type="match status" value="1"/>
</dbReference>
<dbReference type="InterPro" id="IPR012373">
    <property type="entry name" value="Ferrdict_sens_TM"/>
</dbReference>
<keyword evidence="1" id="KW-1133">Transmembrane helix</keyword>
<organism evidence="4 5">
    <name type="scientific">Mucilaginibacter frigoritolerans</name>
    <dbReference type="NCBI Taxonomy" id="652788"/>
    <lineage>
        <taxon>Bacteria</taxon>
        <taxon>Pseudomonadati</taxon>
        <taxon>Bacteroidota</taxon>
        <taxon>Sphingobacteriia</taxon>
        <taxon>Sphingobacteriales</taxon>
        <taxon>Sphingobacteriaceae</taxon>
        <taxon>Mucilaginibacter</taxon>
    </lineage>
</organism>